<evidence type="ECO:0000256" key="1">
    <source>
        <dbReference type="SAM" id="MobiDB-lite"/>
    </source>
</evidence>
<protein>
    <recommendedName>
        <fullName evidence="5">DUF2946 domain-containing protein</fullName>
    </recommendedName>
</protein>
<evidence type="ECO:0008006" key="5">
    <source>
        <dbReference type="Google" id="ProtNLM"/>
    </source>
</evidence>
<evidence type="ECO:0000313" key="3">
    <source>
        <dbReference type="EMBL" id="MXQ12298.1"/>
    </source>
</evidence>
<feature type="signal peptide" evidence="2">
    <location>
        <begin position="1"/>
        <end position="31"/>
    </location>
</feature>
<reference evidence="3 4" key="1">
    <citation type="submission" date="2019-12" db="EMBL/GenBank/DDBJ databases">
        <authorList>
            <person name="Yuan C.-G."/>
        </authorList>
    </citation>
    <scope>NUCLEOTIDE SEQUENCE [LARGE SCALE GENOMIC DNA]</scope>
    <source>
        <strain evidence="3 4">KCTC 23863</strain>
    </source>
</reference>
<dbReference type="OrthoDB" id="8020727at2"/>
<dbReference type="Proteomes" id="UP000436483">
    <property type="component" value="Unassembled WGS sequence"/>
</dbReference>
<name>A0A7X3MSL4_9HYPH</name>
<proteinExistence type="predicted"/>
<evidence type="ECO:0000313" key="4">
    <source>
        <dbReference type="Proteomes" id="UP000436483"/>
    </source>
</evidence>
<dbReference type="EMBL" id="WURB01000008">
    <property type="protein sequence ID" value="MXQ12298.1"/>
    <property type="molecule type" value="Genomic_DNA"/>
</dbReference>
<feature type="chain" id="PRO_5031489620" description="DUF2946 domain-containing protein" evidence="2">
    <location>
        <begin position="32"/>
        <end position="154"/>
    </location>
</feature>
<feature type="region of interest" description="Disordered" evidence="1">
    <location>
        <begin position="135"/>
        <end position="154"/>
    </location>
</feature>
<sequence>MNTLWTHFRRLVASLMLVAMTSFVLHGGAMAGMHQHGPGSTDCAAVAPAGHVHQAAAHNHSAAHAPQAGHVHGDGVAHQHLDESLDPADAGDTASDAKPSPCCASVCAIALTAFGPDGISAPMGIAAALLPTSQNGTGMSLDGLKRPPRTPSIA</sequence>
<evidence type="ECO:0000256" key="2">
    <source>
        <dbReference type="SAM" id="SignalP"/>
    </source>
</evidence>
<dbReference type="RefSeq" id="WP_160884895.1">
    <property type="nucleotide sequence ID" value="NZ_WURB01000008.1"/>
</dbReference>
<accession>A0A7X3MSL4</accession>
<dbReference type="AlphaFoldDB" id="A0A7X3MSL4"/>
<reference evidence="3 4" key="2">
    <citation type="submission" date="2020-01" db="EMBL/GenBank/DDBJ databases">
        <title>Microvirga sp. nov., an arsenate reduction bacterium isolated from Tibet hotspring sediments.</title>
        <authorList>
            <person name="Xian W.-D."/>
            <person name="Li W.-J."/>
        </authorList>
    </citation>
    <scope>NUCLEOTIDE SEQUENCE [LARGE SCALE GENOMIC DNA]</scope>
    <source>
        <strain evidence="3 4">KCTC 23863</strain>
    </source>
</reference>
<keyword evidence="2" id="KW-0732">Signal</keyword>
<organism evidence="3 4">
    <name type="scientific">Microvirga makkahensis</name>
    <dbReference type="NCBI Taxonomy" id="1128670"/>
    <lineage>
        <taxon>Bacteria</taxon>
        <taxon>Pseudomonadati</taxon>
        <taxon>Pseudomonadota</taxon>
        <taxon>Alphaproteobacteria</taxon>
        <taxon>Hyphomicrobiales</taxon>
        <taxon>Methylobacteriaceae</taxon>
        <taxon>Microvirga</taxon>
    </lineage>
</organism>
<comment type="caution">
    <text evidence="3">The sequence shown here is derived from an EMBL/GenBank/DDBJ whole genome shotgun (WGS) entry which is preliminary data.</text>
</comment>
<gene>
    <name evidence="3" type="ORF">GR328_12660</name>
</gene>
<keyword evidence="4" id="KW-1185">Reference proteome</keyword>